<evidence type="ECO:0000313" key="1">
    <source>
        <dbReference type="EMBL" id="JAD32918.1"/>
    </source>
</evidence>
<organism evidence="1">
    <name type="scientific">Arundo donax</name>
    <name type="common">Giant reed</name>
    <name type="synonym">Donax arundinaceus</name>
    <dbReference type="NCBI Taxonomy" id="35708"/>
    <lineage>
        <taxon>Eukaryota</taxon>
        <taxon>Viridiplantae</taxon>
        <taxon>Streptophyta</taxon>
        <taxon>Embryophyta</taxon>
        <taxon>Tracheophyta</taxon>
        <taxon>Spermatophyta</taxon>
        <taxon>Magnoliopsida</taxon>
        <taxon>Liliopsida</taxon>
        <taxon>Poales</taxon>
        <taxon>Poaceae</taxon>
        <taxon>PACMAD clade</taxon>
        <taxon>Arundinoideae</taxon>
        <taxon>Arundineae</taxon>
        <taxon>Arundo</taxon>
    </lineage>
</organism>
<sequence>MLHLIIQANKPINKHPNQYKLINLLARYGQLLVLD</sequence>
<dbReference type="EMBL" id="GBRH01264977">
    <property type="protein sequence ID" value="JAD32918.1"/>
    <property type="molecule type" value="Transcribed_RNA"/>
</dbReference>
<reference evidence="1" key="2">
    <citation type="journal article" date="2015" name="Data Brief">
        <title>Shoot transcriptome of the giant reed, Arundo donax.</title>
        <authorList>
            <person name="Barrero R.A."/>
            <person name="Guerrero F.D."/>
            <person name="Moolhuijzen P."/>
            <person name="Goolsby J.A."/>
            <person name="Tidwell J."/>
            <person name="Bellgard S.E."/>
            <person name="Bellgard M.I."/>
        </authorList>
    </citation>
    <scope>NUCLEOTIDE SEQUENCE</scope>
    <source>
        <tissue evidence="1">Shoot tissue taken approximately 20 cm above the soil surface</tissue>
    </source>
</reference>
<protein>
    <submittedName>
        <fullName evidence="1">Uncharacterized protein</fullName>
    </submittedName>
</protein>
<reference evidence="1" key="1">
    <citation type="submission" date="2014-09" db="EMBL/GenBank/DDBJ databases">
        <authorList>
            <person name="Magalhaes I.L.F."/>
            <person name="Oliveira U."/>
            <person name="Santos F.R."/>
            <person name="Vidigal T.H.D.A."/>
            <person name="Brescovit A.D."/>
            <person name="Santos A.J."/>
        </authorList>
    </citation>
    <scope>NUCLEOTIDE SEQUENCE</scope>
    <source>
        <tissue evidence="1">Shoot tissue taken approximately 20 cm above the soil surface</tissue>
    </source>
</reference>
<proteinExistence type="predicted"/>
<dbReference type="AlphaFoldDB" id="A0A0A8Z5E3"/>
<accession>A0A0A8Z5E3</accession>
<name>A0A0A8Z5E3_ARUDO</name>